<proteinExistence type="predicted"/>
<evidence type="ECO:0000313" key="3">
    <source>
        <dbReference type="Proteomes" id="UP000499080"/>
    </source>
</evidence>
<accession>A0A4Y2JJL1</accession>
<evidence type="ECO:0000256" key="1">
    <source>
        <dbReference type="SAM" id="MobiDB-lite"/>
    </source>
</evidence>
<dbReference type="AlphaFoldDB" id="A0A4Y2JJL1"/>
<reference evidence="2 3" key="1">
    <citation type="journal article" date="2019" name="Sci. Rep.">
        <title>Orb-weaving spider Araneus ventricosus genome elucidates the spidroin gene catalogue.</title>
        <authorList>
            <person name="Kono N."/>
            <person name="Nakamura H."/>
            <person name="Ohtoshi R."/>
            <person name="Moran D.A.P."/>
            <person name="Shinohara A."/>
            <person name="Yoshida Y."/>
            <person name="Fujiwara M."/>
            <person name="Mori M."/>
            <person name="Tomita M."/>
            <person name="Arakawa K."/>
        </authorList>
    </citation>
    <scope>NUCLEOTIDE SEQUENCE [LARGE SCALE GENOMIC DNA]</scope>
</reference>
<name>A0A4Y2JJL1_ARAVE</name>
<organism evidence="2 3">
    <name type="scientific">Araneus ventricosus</name>
    <name type="common">Orbweaver spider</name>
    <name type="synonym">Epeira ventricosa</name>
    <dbReference type="NCBI Taxonomy" id="182803"/>
    <lineage>
        <taxon>Eukaryota</taxon>
        <taxon>Metazoa</taxon>
        <taxon>Ecdysozoa</taxon>
        <taxon>Arthropoda</taxon>
        <taxon>Chelicerata</taxon>
        <taxon>Arachnida</taxon>
        <taxon>Araneae</taxon>
        <taxon>Araneomorphae</taxon>
        <taxon>Entelegynae</taxon>
        <taxon>Araneoidea</taxon>
        <taxon>Araneidae</taxon>
        <taxon>Araneus</taxon>
    </lineage>
</organism>
<keyword evidence="3" id="KW-1185">Reference proteome</keyword>
<gene>
    <name evidence="2" type="ORF">AVEN_236324_1</name>
</gene>
<dbReference type="EMBL" id="BGPR01003629">
    <property type="protein sequence ID" value="GBM90533.1"/>
    <property type="molecule type" value="Genomic_DNA"/>
</dbReference>
<feature type="region of interest" description="Disordered" evidence="1">
    <location>
        <begin position="76"/>
        <end position="113"/>
    </location>
</feature>
<evidence type="ECO:0000313" key="2">
    <source>
        <dbReference type="EMBL" id="GBM90533.1"/>
    </source>
</evidence>
<comment type="caution">
    <text evidence="2">The sequence shown here is derived from an EMBL/GenBank/DDBJ whole genome shotgun (WGS) entry which is preliminary data.</text>
</comment>
<protein>
    <submittedName>
        <fullName evidence="2">Uncharacterized protein</fullName>
    </submittedName>
</protein>
<dbReference type="Proteomes" id="UP000499080">
    <property type="component" value="Unassembled WGS sequence"/>
</dbReference>
<sequence length="113" mass="12602">MNTFSSFIVARKGGVISNEMKSQAAISEELNNSMHVLHGAAERASTAVDILHSVWRETVMHVCCLCRQGKLRRTPVTHSDKTLTLSHRARRSKNFPSTAKQAGLRRLSPFEGR</sequence>